<keyword evidence="3 7" id="KW-1133">Transmembrane helix</keyword>
<dbReference type="Gene3D" id="2.60.120.260">
    <property type="entry name" value="Galactose-binding domain-like"/>
    <property type="match status" value="1"/>
</dbReference>
<evidence type="ECO:0000256" key="7">
    <source>
        <dbReference type="SAM" id="Phobius"/>
    </source>
</evidence>
<keyword evidence="4 7" id="KW-0472">Membrane</keyword>
<feature type="region of interest" description="Disordered" evidence="6">
    <location>
        <begin position="373"/>
        <end position="397"/>
    </location>
</feature>
<evidence type="ECO:0000256" key="2">
    <source>
        <dbReference type="ARBA" id="ARBA00022692"/>
    </source>
</evidence>
<proteinExistence type="predicted"/>
<evidence type="ECO:0000256" key="3">
    <source>
        <dbReference type="ARBA" id="ARBA00022989"/>
    </source>
</evidence>
<comment type="subcellular location">
    <subcellularLocation>
        <location evidence="1">Membrane</location>
        <topology evidence="1">Single-pass membrane protein</topology>
    </subcellularLocation>
</comment>
<keyword evidence="5" id="KW-0175">Coiled coil</keyword>
<feature type="region of interest" description="Disordered" evidence="6">
    <location>
        <begin position="296"/>
        <end position="324"/>
    </location>
</feature>
<comment type="caution">
    <text evidence="8">The sequence shown here is derived from an EMBL/GenBank/DDBJ whole genome shotgun (WGS) entry which is preliminary data.</text>
</comment>
<dbReference type="Proteomes" id="UP000559256">
    <property type="component" value="Unassembled WGS sequence"/>
</dbReference>
<evidence type="ECO:0000313" key="8">
    <source>
        <dbReference type="EMBL" id="KAF5340814.1"/>
    </source>
</evidence>
<dbReference type="GO" id="GO:0071944">
    <property type="term" value="C:cell periphery"/>
    <property type="evidence" value="ECO:0007669"/>
    <property type="project" value="UniProtKB-ARBA"/>
</dbReference>
<evidence type="ECO:0000256" key="1">
    <source>
        <dbReference type="ARBA" id="ARBA00004167"/>
    </source>
</evidence>
<feature type="compositionally biased region" description="Low complexity" evidence="6">
    <location>
        <begin position="296"/>
        <end position="316"/>
    </location>
</feature>
<evidence type="ECO:0000256" key="6">
    <source>
        <dbReference type="SAM" id="MobiDB-lite"/>
    </source>
</evidence>
<evidence type="ECO:0000256" key="4">
    <source>
        <dbReference type="ARBA" id="ARBA00023136"/>
    </source>
</evidence>
<dbReference type="EMBL" id="JAACJM010000173">
    <property type="protein sequence ID" value="KAF5340814.1"/>
    <property type="molecule type" value="Genomic_DNA"/>
</dbReference>
<evidence type="ECO:0000313" key="9">
    <source>
        <dbReference type="Proteomes" id="UP000559256"/>
    </source>
</evidence>
<sequence>MTDAVTIVIDGLGNLCPEAHLSDCLISTSQHIDTSVSDAGLFEQQSPHSGMFNSTSLVTHGIVSMGLAMGFNATTTVYGSTPPSTSNQTFVIADDLLHYPQPSYKGALFTLTSVERLTFAEDVEFDYMLLSVTNETDLGGQTILVDDSSEEIRWSGSWEPQETNITLSDPKLTVAAHGNGTHISSTEGDSFTFQFAGTSVQVFGVILDLFSPYTIQATIDGQRNTRKTSQNDRVMAHALLFATENDLAPGNHTLVVTIQELSKTAVVAIDYILYTPSFQTIVDKPVFPLVDATNNTTTSSSTADPTSSSTADPTSSVLSDPGSSKISGGVIAGVTIGGIAFFAVAILALWLWRRKQRKMNLEKLSDRIPEPFMSESSARTHPGIRRKHRPADSPSVPDVVVEHLSTDAKGRRVLAVSNEDQQNLREHRDALEEQMQQMEVQSQAGNVDQTNMEAEMREFRARLDMLTREMGRILVPPSYVSESGEVGEDAEVGN</sequence>
<dbReference type="PANTHER" id="PTHR15549">
    <property type="entry name" value="PAIRED IMMUNOGLOBULIN-LIKE TYPE 2 RECEPTOR"/>
    <property type="match status" value="1"/>
</dbReference>
<dbReference type="InterPro" id="IPR051694">
    <property type="entry name" value="Immunoregulatory_rcpt-like"/>
</dbReference>
<organism evidence="8 9">
    <name type="scientific">Tetrapyrgos nigripes</name>
    <dbReference type="NCBI Taxonomy" id="182062"/>
    <lineage>
        <taxon>Eukaryota</taxon>
        <taxon>Fungi</taxon>
        <taxon>Dikarya</taxon>
        <taxon>Basidiomycota</taxon>
        <taxon>Agaricomycotina</taxon>
        <taxon>Agaricomycetes</taxon>
        <taxon>Agaricomycetidae</taxon>
        <taxon>Agaricales</taxon>
        <taxon>Marasmiineae</taxon>
        <taxon>Marasmiaceae</taxon>
        <taxon>Tetrapyrgos</taxon>
    </lineage>
</organism>
<feature type="transmembrane region" description="Helical" evidence="7">
    <location>
        <begin position="330"/>
        <end position="352"/>
    </location>
</feature>
<gene>
    <name evidence="8" type="ORF">D9758_017642</name>
</gene>
<dbReference type="GO" id="GO:0016020">
    <property type="term" value="C:membrane"/>
    <property type="evidence" value="ECO:0007669"/>
    <property type="project" value="UniProtKB-SubCell"/>
</dbReference>
<dbReference type="PANTHER" id="PTHR15549:SF26">
    <property type="entry name" value="AXIAL BUDDING PATTERN PROTEIN 2-RELATED"/>
    <property type="match status" value="1"/>
</dbReference>
<dbReference type="OrthoDB" id="2901006at2759"/>
<dbReference type="AlphaFoldDB" id="A0A8H5FL44"/>
<accession>A0A8H5FL44</accession>
<keyword evidence="9" id="KW-1185">Reference proteome</keyword>
<reference evidence="8 9" key="1">
    <citation type="journal article" date="2020" name="ISME J.">
        <title>Uncovering the hidden diversity of litter-decomposition mechanisms in mushroom-forming fungi.</title>
        <authorList>
            <person name="Floudas D."/>
            <person name="Bentzer J."/>
            <person name="Ahren D."/>
            <person name="Johansson T."/>
            <person name="Persson P."/>
            <person name="Tunlid A."/>
        </authorList>
    </citation>
    <scope>NUCLEOTIDE SEQUENCE [LARGE SCALE GENOMIC DNA]</scope>
    <source>
        <strain evidence="8 9">CBS 291.85</strain>
    </source>
</reference>
<keyword evidence="2 7" id="KW-0812">Transmembrane</keyword>
<protein>
    <submittedName>
        <fullName evidence="8">Uncharacterized protein</fullName>
    </submittedName>
</protein>
<feature type="coiled-coil region" evidence="5">
    <location>
        <begin position="414"/>
        <end position="469"/>
    </location>
</feature>
<evidence type="ECO:0000256" key="5">
    <source>
        <dbReference type="SAM" id="Coils"/>
    </source>
</evidence>
<name>A0A8H5FL44_9AGAR</name>